<accession>A0A074Y5R5</accession>
<reference evidence="1 2" key="1">
    <citation type="journal article" date="2014" name="BMC Genomics">
        <title>Genome sequencing of four Aureobasidium pullulans varieties: biotechnological potential, stress tolerance, and description of new species.</title>
        <authorList>
            <person name="Gostin Ar C."/>
            <person name="Ohm R.A."/>
            <person name="Kogej T."/>
            <person name="Sonjak S."/>
            <person name="Turk M."/>
            <person name="Zajc J."/>
            <person name="Zalar P."/>
            <person name="Grube M."/>
            <person name="Sun H."/>
            <person name="Han J."/>
            <person name="Sharma A."/>
            <person name="Chiniquy J."/>
            <person name="Ngan C.Y."/>
            <person name="Lipzen A."/>
            <person name="Barry K."/>
            <person name="Grigoriev I.V."/>
            <person name="Gunde-Cimerman N."/>
        </authorList>
    </citation>
    <scope>NUCLEOTIDE SEQUENCE [LARGE SCALE GENOMIC DNA]</scope>
    <source>
        <strain evidence="1 2">EXF-2481</strain>
    </source>
</reference>
<evidence type="ECO:0000313" key="2">
    <source>
        <dbReference type="Proteomes" id="UP000030641"/>
    </source>
</evidence>
<dbReference type="RefSeq" id="XP_013339799.1">
    <property type="nucleotide sequence ID" value="XM_013484345.1"/>
</dbReference>
<dbReference type="EMBL" id="KL584780">
    <property type="protein sequence ID" value="KEQ91304.1"/>
    <property type="molecule type" value="Genomic_DNA"/>
</dbReference>
<dbReference type="GeneID" id="25368698"/>
<organism evidence="1 2">
    <name type="scientific">Aureobasidium subglaciale (strain EXF-2481)</name>
    <name type="common">Aureobasidium pullulans var. subglaciale</name>
    <dbReference type="NCBI Taxonomy" id="1043005"/>
    <lineage>
        <taxon>Eukaryota</taxon>
        <taxon>Fungi</taxon>
        <taxon>Dikarya</taxon>
        <taxon>Ascomycota</taxon>
        <taxon>Pezizomycotina</taxon>
        <taxon>Dothideomycetes</taxon>
        <taxon>Dothideomycetidae</taxon>
        <taxon>Dothideales</taxon>
        <taxon>Saccotheciaceae</taxon>
        <taxon>Aureobasidium</taxon>
    </lineage>
</organism>
<dbReference type="InParanoid" id="A0A074Y5R5"/>
<dbReference type="Proteomes" id="UP000030641">
    <property type="component" value="Unassembled WGS sequence"/>
</dbReference>
<dbReference type="HOGENOM" id="CLU_953111_0_0_1"/>
<gene>
    <name evidence="1" type="ORF">AUEXF2481DRAFT_508403</name>
</gene>
<dbReference type="AlphaFoldDB" id="A0A074Y5R5"/>
<name>A0A074Y5R5_AURSE</name>
<dbReference type="OrthoDB" id="3916320at2759"/>
<keyword evidence="2" id="KW-1185">Reference proteome</keyword>
<evidence type="ECO:0000313" key="1">
    <source>
        <dbReference type="EMBL" id="KEQ91304.1"/>
    </source>
</evidence>
<protein>
    <submittedName>
        <fullName evidence="1">Uncharacterized protein</fullName>
    </submittedName>
</protein>
<proteinExistence type="predicted"/>
<sequence length="292" mass="32340">MASFLSLPPEVRTMIYHLLIQEAIAENKRAGVILDGPPGEQFMQYLSLEHGCCKRYRPQGPYDFQGLVWKAPMTHCVRSSAALAVARTSKLLYHEIVPHIWRNADLSVQGASSGVAFSLLYVLELLSTTAIANIEHLNIVIFNDGENSVVRELKPLVNAINQRLHNLKTVKLSISGAIAENSPSHPSTILMGIANLADVGVLMLIPSHISVSLSNHPATNIHVVWSEYFRDDSILGDILEASTIAMETTVHRLRNLAIERQTRRDSDNLGKVLEDTQDLRRAPLGLLSHSNY</sequence>